<keyword evidence="2" id="KW-1185">Reference proteome</keyword>
<reference evidence="1 2" key="1">
    <citation type="submission" date="2018-06" db="EMBL/GenBank/DDBJ databases">
        <title>Genomic Encyclopedia of Type Strains, Phase III (KMG-III): the genomes of soil and plant-associated and newly described type strains.</title>
        <authorList>
            <person name="Whitman W."/>
        </authorList>
    </citation>
    <scope>NUCLEOTIDE SEQUENCE [LARGE SCALE GENOMIC DNA]</scope>
    <source>
        <strain evidence="1 2">CGMCC 4.7090</strain>
    </source>
</reference>
<evidence type="ECO:0008006" key="3">
    <source>
        <dbReference type="Google" id="ProtNLM"/>
    </source>
</evidence>
<dbReference type="InterPro" id="IPR034660">
    <property type="entry name" value="DinB/YfiT-like"/>
</dbReference>
<protein>
    <recommendedName>
        <fullName evidence="3">Mycothiol maleylpyruvate isomerase-like protein</fullName>
    </recommendedName>
</protein>
<evidence type="ECO:0000313" key="1">
    <source>
        <dbReference type="EMBL" id="RAK42576.1"/>
    </source>
</evidence>
<dbReference type="AlphaFoldDB" id="A0A327ZKP5"/>
<organism evidence="1 2">
    <name type="scientific">Actinoplanes lutulentus</name>
    <dbReference type="NCBI Taxonomy" id="1287878"/>
    <lineage>
        <taxon>Bacteria</taxon>
        <taxon>Bacillati</taxon>
        <taxon>Actinomycetota</taxon>
        <taxon>Actinomycetes</taxon>
        <taxon>Micromonosporales</taxon>
        <taxon>Micromonosporaceae</taxon>
        <taxon>Actinoplanes</taxon>
    </lineage>
</organism>
<gene>
    <name evidence="1" type="ORF">B0I29_102401</name>
</gene>
<dbReference type="SUPFAM" id="SSF109854">
    <property type="entry name" value="DinB/YfiT-like putative metalloenzymes"/>
    <property type="match status" value="1"/>
</dbReference>
<sequence length="220" mass="23679">MVARMDHPGPVTPADVRTAVALAVDTLTAAADDDHDWQIPASGLTWTCWETVEHIADDLFSYAGQLATATPPMTSYVSWGWKHRDGGPALTVYADPDGGVTGLLQVLDSCGGLLAATAQVTPADRRAYHPMGMADAEGFAAMGLVETLVHVHDVAAALGLAWNPPADLCDRVLWRLFPDAPLDTERWPTLLWATGRGELPGHPLLSQWRWDANPRQAAAR</sequence>
<proteinExistence type="predicted"/>
<accession>A0A327ZKP5</accession>
<evidence type="ECO:0000313" key="2">
    <source>
        <dbReference type="Proteomes" id="UP000249341"/>
    </source>
</evidence>
<name>A0A327ZKP5_9ACTN</name>
<comment type="caution">
    <text evidence="1">The sequence shown here is derived from an EMBL/GenBank/DDBJ whole genome shotgun (WGS) entry which is preliminary data.</text>
</comment>
<dbReference type="EMBL" id="QLMJ01000002">
    <property type="protein sequence ID" value="RAK42576.1"/>
    <property type="molecule type" value="Genomic_DNA"/>
</dbReference>
<dbReference type="Proteomes" id="UP000249341">
    <property type="component" value="Unassembled WGS sequence"/>
</dbReference>